<feature type="compositionally biased region" description="Pro residues" evidence="1">
    <location>
        <begin position="135"/>
        <end position="146"/>
    </location>
</feature>
<keyword evidence="3" id="KW-1185">Reference proteome</keyword>
<sequence>MTSTPPSPPASPSSPAPPAASPPPPPPLSLSQPPPAFLLSLPPHCSHLASRYLSLLPLPPPHHRSNVSSLLCSLLADATISLLGTSPAPLPPVTPKSLLDDAPGAYPQAGLHARLRGLAVGFLESAELAPTPLSLEPPPPPKPDGTPPDETRASEAPPDEAGGPPATPLSSLSASFRLALSSPSPLKFLASSSAPPPPEHRQLDKGDLAERLEAYFLALYLFLSPDPPPPALRKRLLSQHTKHLLASFSFSLPSSPSPPLLLTSLLTSLSRSLLLLPTLSPAVEHLVSLTVSRTLHSLSPPAAPPSTLRGLLHQQNITLSAWSDPALSLAALLPHARAFVRHASPGSPDHAVLLRSCLTERLLSRGLPPPERAELQGASFASPGEARAAYRRGRAALRNIRLPPSSHLPALGGGAAAGAGAAQAMADLKRERLFVNGREVVGRVLASRRELVAVLTEAIEQGAVSSVPVNKRGGKGEEAAGGYSSGGSLASGEGSGAASDSDSAAAGSEGESSRNRPPRIARRRRFDMSAIEAIVGRVLLACSRTHSGGDMYFAVDDLFGGEGVSLRPVAAVGGDVSCIEISVYLGRIDVVTRAFWEVWPGDAAEGAGPLLVVGGKMRESVELALVRKEGAVGGEASFVLREKEGGGEGEEVEFGRRLKLVIM</sequence>
<dbReference type="EMBL" id="BRYB01001734">
    <property type="protein sequence ID" value="GMI32337.1"/>
    <property type="molecule type" value="Genomic_DNA"/>
</dbReference>
<dbReference type="Proteomes" id="UP001165060">
    <property type="component" value="Unassembled WGS sequence"/>
</dbReference>
<protein>
    <submittedName>
        <fullName evidence="2">Uncharacterized protein</fullName>
    </submittedName>
</protein>
<feature type="region of interest" description="Disordered" evidence="1">
    <location>
        <begin position="467"/>
        <end position="521"/>
    </location>
</feature>
<organism evidence="2 3">
    <name type="scientific">Tetraparma gracilis</name>
    <dbReference type="NCBI Taxonomy" id="2962635"/>
    <lineage>
        <taxon>Eukaryota</taxon>
        <taxon>Sar</taxon>
        <taxon>Stramenopiles</taxon>
        <taxon>Ochrophyta</taxon>
        <taxon>Bolidophyceae</taxon>
        <taxon>Parmales</taxon>
        <taxon>Triparmaceae</taxon>
        <taxon>Tetraparma</taxon>
    </lineage>
</organism>
<feature type="compositionally biased region" description="Low complexity" evidence="1">
    <location>
        <begin position="480"/>
        <end position="510"/>
    </location>
</feature>
<feature type="compositionally biased region" description="Low complexity" evidence="1">
    <location>
        <begin position="154"/>
        <end position="169"/>
    </location>
</feature>
<gene>
    <name evidence="2" type="ORF">TeGR_g4753</name>
</gene>
<accession>A0ABQ6MU08</accession>
<proteinExistence type="predicted"/>
<feature type="region of interest" description="Disordered" evidence="1">
    <location>
        <begin position="130"/>
        <end position="169"/>
    </location>
</feature>
<evidence type="ECO:0000313" key="3">
    <source>
        <dbReference type="Proteomes" id="UP001165060"/>
    </source>
</evidence>
<reference evidence="2 3" key="1">
    <citation type="journal article" date="2023" name="Commun. Biol.">
        <title>Genome analysis of Parmales, the sister group of diatoms, reveals the evolutionary specialization of diatoms from phago-mixotrophs to photoautotrophs.</title>
        <authorList>
            <person name="Ban H."/>
            <person name="Sato S."/>
            <person name="Yoshikawa S."/>
            <person name="Yamada K."/>
            <person name="Nakamura Y."/>
            <person name="Ichinomiya M."/>
            <person name="Sato N."/>
            <person name="Blanc-Mathieu R."/>
            <person name="Endo H."/>
            <person name="Kuwata A."/>
            <person name="Ogata H."/>
        </authorList>
    </citation>
    <scope>NUCLEOTIDE SEQUENCE [LARGE SCALE GENOMIC DNA]</scope>
</reference>
<evidence type="ECO:0000256" key="1">
    <source>
        <dbReference type="SAM" id="MobiDB-lite"/>
    </source>
</evidence>
<feature type="region of interest" description="Disordered" evidence="1">
    <location>
        <begin position="1"/>
        <end position="35"/>
    </location>
</feature>
<comment type="caution">
    <text evidence="2">The sequence shown here is derived from an EMBL/GenBank/DDBJ whole genome shotgun (WGS) entry which is preliminary data.</text>
</comment>
<name>A0ABQ6MU08_9STRA</name>
<evidence type="ECO:0000313" key="2">
    <source>
        <dbReference type="EMBL" id="GMI32337.1"/>
    </source>
</evidence>